<dbReference type="OrthoDB" id="5297170at2"/>
<reference evidence="2 3" key="1">
    <citation type="submission" date="2018-04" db="EMBL/GenBank/DDBJ databases">
        <title>Complete genome sequence of the nitrogen-fixing bacterium Azospirillum humicireducens type strain SgZ-5.</title>
        <authorList>
            <person name="Yu Z."/>
        </authorList>
    </citation>
    <scope>NUCLEOTIDE SEQUENCE [LARGE SCALE GENOMIC DNA]</scope>
    <source>
        <strain evidence="2 3">SgZ-5</strain>
        <plasmid evidence="2 3">pYZ2</plasmid>
    </source>
</reference>
<dbReference type="InterPro" id="IPR018551">
    <property type="entry name" value="DUF2007"/>
</dbReference>
<keyword evidence="2" id="KW-0614">Plasmid</keyword>
<gene>
    <name evidence="2" type="ORF">A6A40_21435</name>
</gene>
<dbReference type="AlphaFoldDB" id="A0A2R4VT39"/>
<dbReference type="InterPro" id="IPR011322">
    <property type="entry name" value="N-reg_PII-like_a/b"/>
</dbReference>
<name>A0A2R4VT39_9PROT</name>
<dbReference type="Gene3D" id="3.30.70.790">
    <property type="entry name" value="UreE, C-terminal domain"/>
    <property type="match status" value="1"/>
</dbReference>
<proteinExistence type="predicted"/>
<sequence>MIELLRLTDPVRLSWLVALLADAGIEAIVLDTHTSILEGSIGAIPRRLMVDGDDADRAVRILREAGEA</sequence>
<dbReference type="RefSeq" id="WP_108547851.1">
    <property type="nucleotide sequence ID" value="NZ_CP028903.1"/>
</dbReference>
<protein>
    <submittedName>
        <fullName evidence="2">DUF2007 domain-containing protein</fullName>
    </submittedName>
</protein>
<evidence type="ECO:0000313" key="2">
    <source>
        <dbReference type="EMBL" id="AWB07571.1"/>
    </source>
</evidence>
<dbReference type="EMBL" id="CP028903">
    <property type="protein sequence ID" value="AWB07571.1"/>
    <property type="molecule type" value="Genomic_DNA"/>
</dbReference>
<keyword evidence="3" id="KW-1185">Reference proteome</keyword>
<evidence type="ECO:0000313" key="3">
    <source>
        <dbReference type="Proteomes" id="UP000077405"/>
    </source>
</evidence>
<dbReference type="SUPFAM" id="SSF54913">
    <property type="entry name" value="GlnB-like"/>
    <property type="match status" value="1"/>
</dbReference>
<organism evidence="2 3">
    <name type="scientific">Azospirillum humicireducens</name>
    <dbReference type="NCBI Taxonomy" id="1226968"/>
    <lineage>
        <taxon>Bacteria</taxon>
        <taxon>Pseudomonadati</taxon>
        <taxon>Pseudomonadota</taxon>
        <taxon>Alphaproteobacteria</taxon>
        <taxon>Rhodospirillales</taxon>
        <taxon>Azospirillaceae</taxon>
        <taxon>Azospirillum</taxon>
    </lineage>
</organism>
<dbReference type="Pfam" id="PF09413">
    <property type="entry name" value="DUF2007"/>
    <property type="match status" value="1"/>
</dbReference>
<dbReference type="Proteomes" id="UP000077405">
    <property type="component" value="Plasmid pYZ2"/>
</dbReference>
<dbReference type="KEGG" id="ahu:A6A40_21435"/>
<feature type="domain" description="DUF2007" evidence="1">
    <location>
        <begin position="1"/>
        <end position="66"/>
    </location>
</feature>
<evidence type="ECO:0000259" key="1">
    <source>
        <dbReference type="Pfam" id="PF09413"/>
    </source>
</evidence>
<accession>A0A2R4VT39</accession>
<geneLocation type="plasmid" evidence="2 3">
    <name>pYZ2</name>
</geneLocation>